<dbReference type="Proteomes" id="UP000077266">
    <property type="component" value="Unassembled WGS sequence"/>
</dbReference>
<sequence>MYLTIDRRLKRVLLPLLFNFGGSERKPMSRRSSACLAPASLVLQPTPRTTPGSRMSGKPPPKINWERAEFTAVLSPSELYNFEGVQPEIHPLLALKDEKLMLRYDMETGDTKVFVANSHEEADFGKYAARPATLPRLSEILLITRSSPWVTTVRNPSGVTLADIFVQLWKDYSNVDVTKDEFDQLGLRQQDQLQRRIARSNSPRGMGMPGTTAGYGPLPLAPDPYAPYGHGAYGYSPYAAPLDPFGYGSPGRGRSPGRGPGVLARRTDWLLGKCIFNGLRRDDEYCRARIGYVAPNVFVLELVR</sequence>
<dbReference type="AlphaFoldDB" id="A0A165J8Z2"/>
<dbReference type="InterPro" id="IPR046522">
    <property type="entry name" value="DUF6699"/>
</dbReference>
<evidence type="ECO:0000313" key="2">
    <source>
        <dbReference type="EMBL" id="KZV94503.1"/>
    </source>
</evidence>
<dbReference type="EMBL" id="KV425971">
    <property type="protein sequence ID" value="KZV94503.1"/>
    <property type="molecule type" value="Genomic_DNA"/>
</dbReference>
<protein>
    <recommendedName>
        <fullName evidence="1">DUF6699 domain-containing protein</fullName>
    </recommendedName>
</protein>
<keyword evidence="3" id="KW-1185">Reference proteome</keyword>
<name>A0A165J8Z2_EXIGL</name>
<feature type="domain" description="DUF6699" evidence="1">
    <location>
        <begin position="102"/>
        <end position="201"/>
    </location>
</feature>
<evidence type="ECO:0000259" key="1">
    <source>
        <dbReference type="Pfam" id="PF20415"/>
    </source>
</evidence>
<evidence type="ECO:0000313" key="3">
    <source>
        <dbReference type="Proteomes" id="UP000077266"/>
    </source>
</evidence>
<proteinExistence type="predicted"/>
<reference evidence="2 3" key="1">
    <citation type="journal article" date="2016" name="Mol. Biol. Evol.">
        <title>Comparative Genomics of Early-Diverging Mushroom-Forming Fungi Provides Insights into the Origins of Lignocellulose Decay Capabilities.</title>
        <authorList>
            <person name="Nagy L.G."/>
            <person name="Riley R."/>
            <person name="Tritt A."/>
            <person name="Adam C."/>
            <person name="Daum C."/>
            <person name="Floudas D."/>
            <person name="Sun H."/>
            <person name="Yadav J.S."/>
            <person name="Pangilinan J."/>
            <person name="Larsson K.H."/>
            <person name="Matsuura K."/>
            <person name="Barry K."/>
            <person name="Labutti K."/>
            <person name="Kuo R."/>
            <person name="Ohm R.A."/>
            <person name="Bhattacharya S.S."/>
            <person name="Shirouzu T."/>
            <person name="Yoshinaga Y."/>
            <person name="Martin F.M."/>
            <person name="Grigoriev I.V."/>
            <person name="Hibbett D.S."/>
        </authorList>
    </citation>
    <scope>NUCLEOTIDE SEQUENCE [LARGE SCALE GENOMIC DNA]</scope>
    <source>
        <strain evidence="2 3">HHB12029</strain>
    </source>
</reference>
<gene>
    <name evidence="2" type="ORF">EXIGLDRAFT_515301</name>
</gene>
<organism evidence="2 3">
    <name type="scientific">Exidia glandulosa HHB12029</name>
    <dbReference type="NCBI Taxonomy" id="1314781"/>
    <lineage>
        <taxon>Eukaryota</taxon>
        <taxon>Fungi</taxon>
        <taxon>Dikarya</taxon>
        <taxon>Basidiomycota</taxon>
        <taxon>Agaricomycotina</taxon>
        <taxon>Agaricomycetes</taxon>
        <taxon>Auriculariales</taxon>
        <taxon>Exidiaceae</taxon>
        <taxon>Exidia</taxon>
    </lineage>
</organism>
<accession>A0A165J8Z2</accession>
<dbReference type="OrthoDB" id="3333333at2759"/>
<dbReference type="InParanoid" id="A0A165J8Z2"/>
<dbReference type="Pfam" id="PF20415">
    <property type="entry name" value="DUF6699"/>
    <property type="match status" value="1"/>
</dbReference>